<evidence type="ECO:0000313" key="2">
    <source>
        <dbReference type="EMBL" id="KAF0772009.1"/>
    </source>
</evidence>
<dbReference type="OrthoDB" id="5969816at2759"/>
<dbReference type="GO" id="GO:0050808">
    <property type="term" value="P:synapse organization"/>
    <property type="evidence" value="ECO:0007669"/>
    <property type="project" value="TreeGrafter"/>
</dbReference>
<gene>
    <name evidence="2" type="ORF">FWK35_00005906</name>
</gene>
<protein>
    <submittedName>
        <fullName evidence="2">Zwei Ig domain protein zig-8</fullName>
    </submittedName>
</protein>
<comment type="caution">
    <text evidence="2">The sequence shown here is derived from an EMBL/GenBank/DDBJ whole genome shotgun (WGS) entry which is preliminary data.</text>
</comment>
<dbReference type="SUPFAM" id="SSF48726">
    <property type="entry name" value="Immunoglobulin"/>
    <property type="match status" value="1"/>
</dbReference>
<dbReference type="PANTHER" id="PTHR23279:SF13">
    <property type="entry name" value="DEFECTIVE PROBOSCIS EXTENSION RESPONSE 21"/>
    <property type="match status" value="1"/>
</dbReference>
<reference evidence="2 3" key="1">
    <citation type="submission" date="2019-08" db="EMBL/GenBank/DDBJ databases">
        <title>Whole genome of Aphis craccivora.</title>
        <authorList>
            <person name="Voronova N.V."/>
            <person name="Shulinski R.S."/>
            <person name="Bandarenka Y.V."/>
            <person name="Zhorov D.G."/>
            <person name="Warner D."/>
        </authorList>
    </citation>
    <scope>NUCLEOTIDE SEQUENCE [LARGE SCALE GENOMIC DNA]</scope>
    <source>
        <strain evidence="2">180601</strain>
        <tissue evidence="2">Whole Body</tissue>
    </source>
</reference>
<dbReference type="EMBL" id="VUJU01000223">
    <property type="protein sequence ID" value="KAF0772009.1"/>
    <property type="molecule type" value="Genomic_DNA"/>
</dbReference>
<evidence type="ECO:0000313" key="3">
    <source>
        <dbReference type="Proteomes" id="UP000478052"/>
    </source>
</evidence>
<keyword evidence="3" id="KW-1185">Reference proteome</keyword>
<organism evidence="2 3">
    <name type="scientific">Aphis craccivora</name>
    <name type="common">Cowpea aphid</name>
    <dbReference type="NCBI Taxonomy" id="307492"/>
    <lineage>
        <taxon>Eukaryota</taxon>
        <taxon>Metazoa</taxon>
        <taxon>Ecdysozoa</taxon>
        <taxon>Arthropoda</taxon>
        <taxon>Hexapoda</taxon>
        <taxon>Insecta</taxon>
        <taxon>Pterygota</taxon>
        <taxon>Neoptera</taxon>
        <taxon>Paraneoptera</taxon>
        <taxon>Hemiptera</taxon>
        <taxon>Sternorrhyncha</taxon>
        <taxon>Aphidomorpha</taxon>
        <taxon>Aphidoidea</taxon>
        <taxon>Aphididae</taxon>
        <taxon>Aphidini</taxon>
        <taxon>Aphis</taxon>
        <taxon>Aphis</taxon>
    </lineage>
</organism>
<dbReference type="AlphaFoldDB" id="A0A6G0ZLP5"/>
<dbReference type="PROSITE" id="PS50835">
    <property type="entry name" value="IG_LIKE"/>
    <property type="match status" value="1"/>
</dbReference>
<proteinExistence type="predicted"/>
<sequence length="70" mass="8115">MVNKANNKIFLLTCYLNNYLYILYFTEPITTIIGGPDMFINKGSTMNLTCIIKHSPEPPPLIYWTHDSKF</sequence>
<dbReference type="InterPro" id="IPR036179">
    <property type="entry name" value="Ig-like_dom_sf"/>
</dbReference>
<dbReference type="PANTHER" id="PTHR23279">
    <property type="entry name" value="DEFECTIVE PROBOSCIS EXTENSION RESPONSE DPR -RELATED"/>
    <property type="match status" value="1"/>
</dbReference>
<dbReference type="InterPro" id="IPR007110">
    <property type="entry name" value="Ig-like_dom"/>
</dbReference>
<feature type="domain" description="Ig-like" evidence="1">
    <location>
        <begin position="28"/>
        <end position="70"/>
    </location>
</feature>
<evidence type="ECO:0000259" key="1">
    <source>
        <dbReference type="PROSITE" id="PS50835"/>
    </source>
</evidence>
<dbReference type="InterPro" id="IPR037448">
    <property type="entry name" value="Zig-8"/>
</dbReference>
<dbReference type="Proteomes" id="UP000478052">
    <property type="component" value="Unassembled WGS sequence"/>
</dbReference>
<accession>A0A6G0ZLP5</accession>
<dbReference type="GO" id="GO:0032589">
    <property type="term" value="C:neuron projection membrane"/>
    <property type="evidence" value="ECO:0007669"/>
    <property type="project" value="TreeGrafter"/>
</dbReference>
<name>A0A6G0ZLP5_APHCR</name>